<name>A0A7W2D0M8_9ACTN</name>
<evidence type="ECO:0000259" key="1">
    <source>
        <dbReference type="SMART" id="SM00255"/>
    </source>
</evidence>
<dbReference type="Gene3D" id="3.40.50.10140">
    <property type="entry name" value="Toll/interleukin-1 receptor homology (TIR) domain"/>
    <property type="match status" value="1"/>
</dbReference>
<comment type="caution">
    <text evidence="2">The sequence shown here is derived from an EMBL/GenBank/DDBJ whole genome shotgun (WGS) entry which is preliminary data.</text>
</comment>
<dbReference type="Proteomes" id="UP000586976">
    <property type="component" value="Unassembled WGS sequence"/>
</dbReference>
<dbReference type="RefSeq" id="WP_181864421.1">
    <property type="nucleotide sequence ID" value="NZ_JACEQY010000014.1"/>
</dbReference>
<proteinExistence type="predicted"/>
<dbReference type="EMBL" id="JACEQY010000014">
    <property type="protein sequence ID" value="MBA4862602.1"/>
    <property type="molecule type" value="Genomic_DNA"/>
</dbReference>
<gene>
    <name evidence="2" type="ORF">H1V43_14600</name>
</gene>
<dbReference type="InterPro" id="IPR000157">
    <property type="entry name" value="TIR_dom"/>
</dbReference>
<evidence type="ECO:0000313" key="3">
    <source>
        <dbReference type="Proteomes" id="UP000586976"/>
    </source>
</evidence>
<sequence>MEQSNRLFISYAHKDNELFDEAVAIFSKDISNFYAAKTGNSLTVFFDRQSIGWGENWRAEIDYDLNNAMIFMPIITMQYFNRAACRDELIAFKSSTERLGVKDLILPIVIAGAKSITADHEITEVRIIEALQYRNLESAFLAGPGTPEWRTALSELTDELIEIIGKAEAEQEARRAAGQLALPSDAAVDGEDGDLLQGMSDLNTLSTRVEEEIEEAGHAVEAWVEAISEDMEAFSTQKTPQQMQAISLHMASKSKEPSIRLRNAGTALATTTAEADALIRLIIEQLSRTEHPEAREAAKQIAESMRGDSPELQSLIMQMSGVLSMLTLFEVMSSPLRASLKPARIGINKLQDAFRIVGSWNSLPEID</sequence>
<dbReference type="SMART" id="SM00255">
    <property type="entry name" value="TIR"/>
    <property type="match status" value="1"/>
</dbReference>
<evidence type="ECO:0000313" key="2">
    <source>
        <dbReference type="EMBL" id="MBA4862602.1"/>
    </source>
</evidence>
<dbReference type="Pfam" id="PF13676">
    <property type="entry name" value="TIR_2"/>
    <property type="match status" value="1"/>
</dbReference>
<organism evidence="2 3">
    <name type="scientific">Streptomyces himalayensis subsp. aureolus</name>
    <dbReference type="NCBI Taxonomy" id="2758039"/>
    <lineage>
        <taxon>Bacteria</taxon>
        <taxon>Bacillati</taxon>
        <taxon>Actinomycetota</taxon>
        <taxon>Actinomycetes</taxon>
        <taxon>Kitasatosporales</taxon>
        <taxon>Streptomycetaceae</taxon>
        <taxon>Streptomyces</taxon>
        <taxon>Streptomyces himalayensis</taxon>
    </lineage>
</organism>
<feature type="domain" description="TIR" evidence="1">
    <location>
        <begin position="4"/>
        <end position="159"/>
    </location>
</feature>
<reference evidence="2 3" key="1">
    <citation type="submission" date="2020-07" db="EMBL/GenBank/DDBJ databases">
        <title>Streptomyces isolated from Indian soil.</title>
        <authorList>
            <person name="Mandal S."/>
            <person name="Maiti P.K."/>
        </authorList>
    </citation>
    <scope>NUCLEOTIDE SEQUENCE [LARGE SCALE GENOMIC DNA]</scope>
    <source>
        <strain evidence="2 3">PSKA54</strain>
    </source>
</reference>
<dbReference type="SUPFAM" id="SSF52200">
    <property type="entry name" value="Toll/Interleukin receptor TIR domain"/>
    <property type="match status" value="1"/>
</dbReference>
<dbReference type="InterPro" id="IPR035897">
    <property type="entry name" value="Toll_tir_struct_dom_sf"/>
</dbReference>
<dbReference type="GO" id="GO:0007165">
    <property type="term" value="P:signal transduction"/>
    <property type="evidence" value="ECO:0007669"/>
    <property type="project" value="InterPro"/>
</dbReference>
<accession>A0A7W2D0M8</accession>
<keyword evidence="3" id="KW-1185">Reference proteome</keyword>
<protein>
    <submittedName>
        <fullName evidence="2">TIR domain-containing protein</fullName>
    </submittedName>
</protein>
<dbReference type="AlphaFoldDB" id="A0A7W2D0M8"/>